<comment type="caution">
    <text evidence="2">The sequence shown here is derived from an EMBL/GenBank/DDBJ whole genome shotgun (WGS) entry which is preliminary data.</text>
</comment>
<feature type="region of interest" description="Disordered" evidence="1">
    <location>
        <begin position="241"/>
        <end position="274"/>
    </location>
</feature>
<protein>
    <submittedName>
        <fullName evidence="2">Uncharacterized protein</fullName>
    </submittedName>
</protein>
<evidence type="ECO:0000313" key="2">
    <source>
        <dbReference type="EMBL" id="NEV85471.1"/>
    </source>
</evidence>
<feature type="region of interest" description="Disordered" evidence="1">
    <location>
        <begin position="396"/>
        <end position="422"/>
    </location>
</feature>
<accession>A0A6B3QGZ1</accession>
<gene>
    <name evidence="2" type="ORF">GUR47_02035</name>
</gene>
<organism evidence="2">
    <name type="scientific">Streptomyces tendae</name>
    <dbReference type="NCBI Taxonomy" id="1932"/>
    <lineage>
        <taxon>Bacteria</taxon>
        <taxon>Bacillati</taxon>
        <taxon>Actinomycetota</taxon>
        <taxon>Actinomycetes</taxon>
        <taxon>Kitasatosporales</taxon>
        <taxon>Streptomycetaceae</taxon>
        <taxon>Streptomyces</taxon>
    </lineage>
</organism>
<evidence type="ECO:0000256" key="1">
    <source>
        <dbReference type="SAM" id="MobiDB-lite"/>
    </source>
</evidence>
<dbReference type="RefSeq" id="WP_164457335.1">
    <property type="nucleotide sequence ID" value="NZ_JAAIFS010000001.1"/>
</dbReference>
<reference evidence="2" key="1">
    <citation type="journal article" date="2020" name="Microorganisms">
        <title>Isolation, Genomic and Metabolomic Characterization of Streptomyces tendae VITAKN with Quorum Sensing Inhibitory Activity from Southern India.</title>
        <authorList>
            <person name="Ishaque N.M."/>
            <person name="Burgsdorf I."/>
            <person name="Limlingan Malit J.J."/>
            <person name="Saha S."/>
            <person name="Teta R."/>
            <person name="Ewe D."/>
            <person name="Kannabiran K."/>
            <person name="Hrouzek P."/>
            <person name="Steindler L."/>
            <person name="Costantino V."/>
            <person name="Saurav K."/>
        </authorList>
    </citation>
    <scope>NUCLEOTIDE SEQUENCE</scope>
    <source>
        <strain evidence="2">VITAKN</strain>
    </source>
</reference>
<proteinExistence type="predicted"/>
<sequence length="908" mass="100321">MMPVGLDEDTRKVQTAVLGGPNGHLPLFLPYEKQAADQLRKEHGSNAFTCGTLLGGCGKLLTLRACDDKKSHFAHRPPVRCTRTALGEDSADHLYIGEAVAKWLRRQGQSAVQVQYVKQKGARSDAIEIRYGSKKKRRLIHVQMARRSFTDWQADGKRLGAPAGKPATIRMYGPESQLAPFEVATAGYALRFKCATENGTRVVYVGTHPPGHLVEWTTLDKCRLVHAGIVTPWLEETPYGIRPKGMAPTASPERHTVDERKRDAVRARGAESRSDAGPVLPLMTGCVAFTRAVFVSEEGDRGLYDVDAQPIGSTRFPARISLPASATAPQPHHVYVLTDRAAVLNGPRTADVDSRWTLRAEGFVRLSSAKATEWELLEPATREVDARATVTRVPQEKPVRPAGVDTEKPSSTLAPVPPQHAPMSDDRLVVELTRVLVETARAGTSITWQDLLGQIDVRSEAVSPARQVRLLAAVDAPHAKANRPFLSSLIMFSRQAQPKDAPPPFFRLVLLALGHPHWTDDARAADIWKAHRARIQRARRGGTPAAAQAATLYGLKPAQRGQDPLGRLNTILRHLDETAAELPTSGLEQALKEADRLASLVGDPFLTDPVKSRLGHWRSVLRRRLERSVTTDSEARELFDRMADEFGVARDAGDLALAKRIRNGMGPVYALRLSPQDRAAVTGLMREFKQWVLDQKPRTPADVSLRALRVLIDDLGRRRTTLTTAELEAALTEADRLRRDIPGPLPDAQKKALSRWRGNLRRRLRDERGRTDLPLGKSVVGAASDGGGEAARLDRAALVALADQVRTLLQDSARAGTTVTWGDLRRRMSGALPFLHPDDQGEILMVVDQDTPADEPLLSVLVAGTDLSPHGLYRHIRFSHGRERVPDESLEMHWRMEVFGLFQLWRHR</sequence>
<feature type="compositionally biased region" description="Basic and acidic residues" evidence="1">
    <location>
        <begin position="252"/>
        <end position="274"/>
    </location>
</feature>
<dbReference type="AlphaFoldDB" id="A0A6B3QGZ1"/>
<dbReference type="EMBL" id="JAAIFS010000001">
    <property type="protein sequence ID" value="NEV85471.1"/>
    <property type="molecule type" value="Genomic_DNA"/>
</dbReference>
<name>A0A6B3QGZ1_STRTE</name>